<keyword evidence="1" id="KW-0812">Transmembrane</keyword>
<keyword evidence="3" id="KW-1185">Reference proteome</keyword>
<feature type="transmembrane region" description="Helical" evidence="1">
    <location>
        <begin position="149"/>
        <end position="171"/>
    </location>
</feature>
<gene>
    <name evidence="2" type="ORF">Fcan01_17532</name>
</gene>
<proteinExistence type="predicted"/>
<dbReference type="Proteomes" id="UP000198287">
    <property type="component" value="Unassembled WGS sequence"/>
</dbReference>
<accession>A0A226DQV9</accession>
<protein>
    <submittedName>
        <fullName evidence="2">Uncharacterized protein</fullName>
    </submittedName>
</protein>
<feature type="transmembrane region" description="Helical" evidence="1">
    <location>
        <begin position="42"/>
        <end position="63"/>
    </location>
</feature>
<evidence type="ECO:0000313" key="3">
    <source>
        <dbReference type="Proteomes" id="UP000198287"/>
    </source>
</evidence>
<keyword evidence="1" id="KW-0472">Membrane</keyword>
<reference evidence="2 3" key="1">
    <citation type="submission" date="2015-12" db="EMBL/GenBank/DDBJ databases">
        <title>The genome of Folsomia candida.</title>
        <authorList>
            <person name="Faddeeva A."/>
            <person name="Derks M.F."/>
            <person name="Anvar Y."/>
            <person name="Smit S."/>
            <person name="Van Straalen N."/>
            <person name="Roelofs D."/>
        </authorList>
    </citation>
    <scope>NUCLEOTIDE SEQUENCE [LARGE SCALE GENOMIC DNA]</scope>
    <source>
        <strain evidence="2 3">VU population</strain>
        <tissue evidence="2">Whole body</tissue>
    </source>
</reference>
<feature type="transmembrane region" description="Helical" evidence="1">
    <location>
        <begin position="296"/>
        <end position="320"/>
    </location>
</feature>
<feature type="transmembrane region" description="Helical" evidence="1">
    <location>
        <begin position="83"/>
        <end position="102"/>
    </location>
</feature>
<evidence type="ECO:0000313" key="2">
    <source>
        <dbReference type="EMBL" id="OXA47583.1"/>
    </source>
</evidence>
<feature type="transmembrane region" description="Helical" evidence="1">
    <location>
        <begin position="263"/>
        <end position="284"/>
    </location>
</feature>
<keyword evidence="1" id="KW-1133">Transmembrane helix</keyword>
<dbReference type="AlphaFoldDB" id="A0A226DQV9"/>
<evidence type="ECO:0000256" key="1">
    <source>
        <dbReference type="SAM" id="Phobius"/>
    </source>
</evidence>
<feature type="transmembrane region" description="Helical" evidence="1">
    <location>
        <begin position="197"/>
        <end position="220"/>
    </location>
</feature>
<feature type="transmembrane region" description="Helical" evidence="1">
    <location>
        <begin position="6"/>
        <end position="22"/>
    </location>
</feature>
<name>A0A226DQV9_FOLCA</name>
<organism evidence="2 3">
    <name type="scientific">Folsomia candida</name>
    <name type="common">Springtail</name>
    <dbReference type="NCBI Taxonomy" id="158441"/>
    <lineage>
        <taxon>Eukaryota</taxon>
        <taxon>Metazoa</taxon>
        <taxon>Ecdysozoa</taxon>
        <taxon>Arthropoda</taxon>
        <taxon>Hexapoda</taxon>
        <taxon>Collembola</taxon>
        <taxon>Entomobryomorpha</taxon>
        <taxon>Isotomoidea</taxon>
        <taxon>Isotomidae</taxon>
        <taxon>Proisotominae</taxon>
        <taxon>Folsomia</taxon>
    </lineage>
</organism>
<comment type="caution">
    <text evidence="2">The sequence shown here is derived from an EMBL/GenBank/DDBJ whole genome shotgun (WGS) entry which is preliminary data.</text>
</comment>
<dbReference type="EMBL" id="LNIX01000013">
    <property type="protein sequence ID" value="OXA47583.1"/>
    <property type="molecule type" value="Genomic_DNA"/>
</dbReference>
<sequence length="391" mass="45479">MYSKKAGLLIYLILGVSSYLGASPIRFNILAKRFYSTKWTRFFIRITTVVCTVQLLFSTYCLYKSPPLTKHSTPDEVFTFNSVYIAAMCLILPVICFLLLSFRGDAIARSLTQTLRYSKDIESKWCSFTTLEEFRGYPTQFILETLLRFFILLGVATSFVTSTAVVLHQIFPNNWISLVPKKYWNSPMLWANYISEAYLMTICPVGVVTTCSVITFPLAFSLPFYDEFCVNPKSGRRMTLPGFQSPDVLPKEYRKFEQLHNQYMPIFGPMLIPFQAMVMQYSMISNLMLKHYWGTLGILRLVLISMEVGLIVFWIIVLEISGRYYAASKRNKESWRQFGEQNKLLRKWRKSVRYIYAGYEGYHVIKRLSVLKFLNGIVRGTFRIFLTFNDD</sequence>